<gene>
    <name evidence="1" type="ORF">LEP1GSC172_2661</name>
</gene>
<name>M6V728_9LEPT</name>
<dbReference type="Proteomes" id="UP000012112">
    <property type="component" value="Unassembled WGS sequence"/>
</dbReference>
<organism evidence="1 2">
    <name type="scientific">Leptospira noguchii</name>
    <dbReference type="NCBI Taxonomy" id="28182"/>
    <lineage>
        <taxon>Bacteria</taxon>
        <taxon>Pseudomonadati</taxon>
        <taxon>Spirochaetota</taxon>
        <taxon>Spirochaetia</taxon>
        <taxon>Leptospirales</taxon>
        <taxon>Leptospiraceae</taxon>
        <taxon>Leptospira</taxon>
    </lineage>
</organism>
<dbReference type="AlphaFoldDB" id="M6V728"/>
<protein>
    <submittedName>
        <fullName evidence="1">Uncharacterized protein</fullName>
    </submittedName>
</protein>
<reference evidence="1 2" key="1">
    <citation type="submission" date="2013-01" db="EMBL/GenBank/DDBJ databases">
        <authorList>
            <person name="Harkins D.M."/>
            <person name="Durkin A.S."/>
            <person name="Brinkac L.M."/>
            <person name="Haft D.H."/>
            <person name="Selengut J.D."/>
            <person name="Sanka R."/>
            <person name="DePew J."/>
            <person name="Purushe J."/>
            <person name="Matthias M.A."/>
            <person name="Vinetz J.M."/>
            <person name="Sutton G.G."/>
            <person name="Nierman W.C."/>
            <person name="Fouts D.E."/>
        </authorList>
    </citation>
    <scope>NUCLEOTIDE SEQUENCE [LARGE SCALE GENOMIC DNA]</scope>
    <source>
        <strain evidence="1 2">HAI1536</strain>
    </source>
</reference>
<evidence type="ECO:0000313" key="1">
    <source>
        <dbReference type="EMBL" id="EMO53222.1"/>
    </source>
</evidence>
<proteinExistence type="predicted"/>
<comment type="caution">
    <text evidence="1">The sequence shown here is derived from an EMBL/GenBank/DDBJ whole genome shotgun (WGS) entry which is preliminary data.</text>
</comment>
<dbReference type="EMBL" id="AKWD02000045">
    <property type="protein sequence ID" value="EMO53222.1"/>
    <property type="molecule type" value="Genomic_DNA"/>
</dbReference>
<accession>M6V728</accession>
<sequence length="45" mass="5424">MIKYAAIDNKKNFPNLDFKNLMINFLSSRDSNEWFLKIQRQQFVG</sequence>
<evidence type="ECO:0000313" key="2">
    <source>
        <dbReference type="Proteomes" id="UP000012112"/>
    </source>
</evidence>